<organism evidence="1 2">
    <name type="scientific">Agrocybe pediades</name>
    <dbReference type="NCBI Taxonomy" id="84607"/>
    <lineage>
        <taxon>Eukaryota</taxon>
        <taxon>Fungi</taxon>
        <taxon>Dikarya</taxon>
        <taxon>Basidiomycota</taxon>
        <taxon>Agaricomycotina</taxon>
        <taxon>Agaricomycetes</taxon>
        <taxon>Agaricomycetidae</taxon>
        <taxon>Agaricales</taxon>
        <taxon>Agaricineae</taxon>
        <taxon>Strophariaceae</taxon>
        <taxon>Agrocybe</taxon>
    </lineage>
</organism>
<dbReference type="AlphaFoldDB" id="A0A8H4VJ07"/>
<name>A0A8H4VJ07_9AGAR</name>
<reference evidence="1 2" key="1">
    <citation type="submission" date="2019-12" db="EMBL/GenBank/DDBJ databases">
        <authorList>
            <person name="Floudas D."/>
            <person name="Bentzer J."/>
            <person name="Ahren D."/>
            <person name="Johansson T."/>
            <person name="Persson P."/>
            <person name="Tunlid A."/>
        </authorList>
    </citation>
    <scope>NUCLEOTIDE SEQUENCE [LARGE SCALE GENOMIC DNA]</scope>
    <source>
        <strain evidence="1 2">CBS 102.39</strain>
    </source>
</reference>
<evidence type="ECO:0000313" key="1">
    <source>
        <dbReference type="EMBL" id="KAF4612716.1"/>
    </source>
</evidence>
<comment type="caution">
    <text evidence="1">The sequence shown here is derived from an EMBL/GenBank/DDBJ whole genome shotgun (WGS) entry which is preliminary data.</text>
</comment>
<dbReference type="GO" id="GO:0004029">
    <property type="term" value="F:aldehyde dehydrogenase (NAD+) activity"/>
    <property type="evidence" value="ECO:0007669"/>
    <property type="project" value="TreeGrafter"/>
</dbReference>
<evidence type="ECO:0000313" key="2">
    <source>
        <dbReference type="Proteomes" id="UP000521872"/>
    </source>
</evidence>
<dbReference type="Proteomes" id="UP000521872">
    <property type="component" value="Unassembled WGS sequence"/>
</dbReference>
<gene>
    <name evidence="1" type="ORF">D9613_011831</name>
</gene>
<protein>
    <recommendedName>
        <fullName evidence="3">NAD-dependent epimerase/dehydratase domain-containing protein</fullName>
    </recommendedName>
</protein>
<accession>A0A8H4VJ07</accession>
<dbReference type="EMBL" id="JAACJL010000047">
    <property type="protein sequence ID" value="KAF4612716.1"/>
    <property type="molecule type" value="Genomic_DNA"/>
</dbReference>
<proteinExistence type="predicted"/>
<dbReference type="PANTHER" id="PTHR48079:SF6">
    <property type="entry name" value="NAD(P)-BINDING DOMAIN-CONTAINING PROTEIN-RELATED"/>
    <property type="match status" value="1"/>
</dbReference>
<evidence type="ECO:0008006" key="3">
    <source>
        <dbReference type="Google" id="ProtNLM"/>
    </source>
</evidence>
<dbReference type="Gene3D" id="3.40.50.720">
    <property type="entry name" value="NAD(P)-binding Rossmann-like Domain"/>
    <property type="match status" value="1"/>
</dbReference>
<dbReference type="InterPro" id="IPR036291">
    <property type="entry name" value="NAD(P)-bd_dom_sf"/>
</dbReference>
<sequence>MIISMADCGDVDIAKSYLRGMKKRFEATGKPHILLHTASSQITLLVSTIHPPLSMTMLTRTKSKHWQQHRTVDIELVKADKEGYMKAYLVLPSMIYGLGQGRLVDLGIQNKFSIQIPQLIQAALARGRGGMVGAGTNVWGNVHIEDIADLYIILFNLIRQNPDSVAHGREGFYFGIASEYNLYDVGKAIGEKLVSLGRATTSQPTTFTDEEINLYFGGSTFWGTNSRGLSTRSKSIGWNPKKTAKDLAASIGPEVDAILQLNAARERRESAQPVNSYIPISQAA</sequence>
<dbReference type="SUPFAM" id="SSF51735">
    <property type="entry name" value="NAD(P)-binding Rossmann-fold domains"/>
    <property type="match status" value="1"/>
</dbReference>
<dbReference type="GO" id="GO:0005737">
    <property type="term" value="C:cytoplasm"/>
    <property type="evidence" value="ECO:0007669"/>
    <property type="project" value="TreeGrafter"/>
</dbReference>
<dbReference type="PANTHER" id="PTHR48079">
    <property type="entry name" value="PROTEIN YEEZ"/>
    <property type="match status" value="1"/>
</dbReference>
<keyword evidence="2" id="KW-1185">Reference proteome</keyword>
<dbReference type="InterPro" id="IPR051783">
    <property type="entry name" value="NAD(P)-dependent_oxidoreduct"/>
</dbReference>